<accession>A0ABV5MV93</accession>
<evidence type="ECO:0000313" key="3">
    <source>
        <dbReference type="Proteomes" id="UP001589709"/>
    </source>
</evidence>
<keyword evidence="3" id="KW-1185">Reference proteome</keyword>
<evidence type="ECO:0000313" key="2">
    <source>
        <dbReference type="EMBL" id="MFB9461943.1"/>
    </source>
</evidence>
<protein>
    <submittedName>
        <fullName evidence="2">Uncharacterized protein</fullName>
    </submittedName>
</protein>
<proteinExistence type="predicted"/>
<dbReference type="EMBL" id="JBHMCY010000005">
    <property type="protein sequence ID" value="MFB9461943.1"/>
    <property type="molecule type" value="Genomic_DNA"/>
</dbReference>
<feature type="region of interest" description="Disordered" evidence="1">
    <location>
        <begin position="84"/>
        <end position="106"/>
    </location>
</feature>
<feature type="compositionally biased region" description="Basic and acidic residues" evidence="1">
    <location>
        <begin position="86"/>
        <end position="106"/>
    </location>
</feature>
<organism evidence="2 3">
    <name type="scientific">Streptomyces cinereospinus</name>
    <dbReference type="NCBI Taxonomy" id="285561"/>
    <lineage>
        <taxon>Bacteria</taxon>
        <taxon>Bacillati</taxon>
        <taxon>Actinomycetota</taxon>
        <taxon>Actinomycetes</taxon>
        <taxon>Kitasatosporales</taxon>
        <taxon>Streptomycetaceae</taxon>
        <taxon>Streptomyces</taxon>
    </lineage>
</organism>
<dbReference type="Proteomes" id="UP001589709">
    <property type="component" value="Unassembled WGS sequence"/>
</dbReference>
<dbReference type="RefSeq" id="WP_381341989.1">
    <property type="nucleotide sequence ID" value="NZ_JBHMCY010000005.1"/>
</dbReference>
<comment type="caution">
    <text evidence="2">The sequence shown here is derived from an EMBL/GenBank/DDBJ whole genome shotgun (WGS) entry which is preliminary data.</text>
</comment>
<reference evidence="2 3" key="1">
    <citation type="submission" date="2024-09" db="EMBL/GenBank/DDBJ databases">
        <authorList>
            <person name="Sun Q."/>
            <person name="Mori K."/>
        </authorList>
    </citation>
    <scope>NUCLEOTIDE SEQUENCE [LARGE SCALE GENOMIC DNA]</scope>
    <source>
        <strain evidence="2 3">JCM 6917</strain>
    </source>
</reference>
<sequence length="106" mass="11499">MPGEPTYGRDAATWSPLDSDGWYAARNATTALRDALVRAGLQKDFPYLRADLNAFGHGLVELGRVSPDTAERLAELLRLALASGSGRDRSDCEHASTTVEEHKGRT</sequence>
<name>A0ABV5MV93_9ACTN</name>
<evidence type="ECO:0000256" key="1">
    <source>
        <dbReference type="SAM" id="MobiDB-lite"/>
    </source>
</evidence>
<gene>
    <name evidence="2" type="ORF">ACFF45_04170</name>
</gene>